<protein>
    <submittedName>
        <fullName evidence="1">Uncharacterized protein</fullName>
    </submittedName>
</protein>
<name>A0ACC1CVE8_9NEOP</name>
<evidence type="ECO:0000313" key="1">
    <source>
        <dbReference type="EMBL" id="KAJ0175605.1"/>
    </source>
</evidence>
<keyword evidence="2" id="KW-1185">Reference proteome</keyword>
<proteinExistence type="predicted"/>
<sequence length="348" mass="38462">MKTSNLTVQGKDYDDFSFVIGLILAVSSSVFIGSSFVIKKVALRKIGASGNVRASAGGFSYLKQWLWWLGLMTMGVGEGANLLAYAFAPAALVTPLGALSVLVAAVLSSKFLKENLNFVGKIGCFLCVVGSIIFVIHSPKAEEVTTFENLLNKLFDYLFISYVGTIVLMSFIIKIVFIPRFSSTNIFVYLLLCSAIGSLTVVFCKAVALGVKETIIGDSNNLKNYTFWLLLISAIVCIMIQMNYLNKSLDIFNTSVVTPVYYVMFTLLVIIASGILFKEWDNMKADDVLGCICGFFVVITAVFMLNAFKDIQLTFRDLNINSRNRRSHGVETDRRETDTLNGSWNRQS</sequence>
<dbReference type="Proteomes" id="UP000824533">
    <property type="component" value="Linkage Group LG15"/>
</dbReference>
<comment type="caution">
    <text evidence="1">The sequence shown here is derived from an EMBL/GenBank/DDBJ whole genome shotgun (WGS) entry which is preliminary data.</text>
</comment>
<accession>A0ACC1CVE8</accession>
<evidence type="ECO:0000313" key="2">
    <source>
        <dbReference type="Proteomes" id="UP000824533"/>
    </source>
</evidence>
<reference evidence="1 2" key="1">
    <citation type="journal article" date="2021" name="Front. Genet.">
        <title>Chromosome-Level Genome Assembly Reveals Significant Gene Expansion in the Toll and IMD Signaling Pathways of Dendrolimus kikuchii.</title>
        <authorList>
            <person name="Zhou J."/>
            <person name="Wu P."/>
            <person name="Xiong Z."/>
            <person name="Liu N."/>
            <person name="Zhao N."/>
            <person name="Ji M."/>
            <person name="Qiu Y."/>
            <person name="Yang B."/>
        </authorList>
    </citation>
    <scope>NUCLEOTIDE SEQUENCE [LARGE SCALE GENOMIC DNA]</scope>
    <source>
        <strain evidence="1">Ann1</strain>
    </source>
</reference>
<dbReference type="EMBL" id="CM034401">
    <property type="protein sequence ID" value="KAJ0175605.1"/>
    <property type="molecule type" value="Genomic_DNA"/>
</dbReference>
<organism evidence="1 2">
    <name type="scientific">Dendrolimus kikuchii</name>
    <dbReference type="NCBI Taxonomy" id="765133"/>
    <lineage>
        <taxon>Eukaryota</taxon>
        <taxon>Metazoa</taxon>
        <taxon>Ecdysozoa</taxon>
        <taxon>Arthropoda</taxon>
        <taxon>Hexapoda</taxon>
        <taxon>Insecta</taxon>
        <taxon>Pterygota</taxon>
        <taxon>Neoptera</taxon>
        <taxon>Endopterygota</taxon>
        <taxon>Lepidoptera</taxon>
        <taxon>Glossata</taxon>
        <taxon>Ditrysia</taxon>
        <taxon>Bombycoidea</taxon>
        <taxon>Lasiocampidae</taxon>
        <taxon>Dendrolimus</taxon>
    </lineage>
</organism>
<gene>
    <name evidence="1" type="ORF">K1T71_008764</name>
</gene>